<keyword evidence="3" id="KW-1185">Reference proteome</keyword>
<reference evidence="2 3" key="1">
    <citation type="journal article" date="2019" name="Int. J. Syst. Evol. Microbiol.">
        <title>The Global Catalogue of Microorganisms (GCM) 10K type strain sequencing project: providing services to taxonomists for standard genome sequencing and annotation.</title>
        <authorList>
            <consortium name="The Broad Institute Genomics Platform"/>
            <consortium name="The Broad Institute Genome Sequencing Center for Infectious Disease"/>
            <person name="Wu L."/>
            <person name="Ma J."/>
        </authorList>
    </citation>
    <scope>NUCLEOTIDE SEQUENCE [LARGE SCALE GENOMIC DNA]</scope>
    <source>
        <strain evidence="2 3">JCM 15608</strain>
    </source>
</reference>
<keyword evidence="1" id="KW-0472">Membrane</keyword>
<evidence type="ECO:0000313" key="2">
    <source>
        <dbReference type="EMBL" id="GAA0812563.1"/>
    </source>
</evidence>
<comment type="caution">
    <text evidence="2">The sequence shown here is derived from an EMBL/GenBank/DDBJ whole genome shotgun (WGS) entry which is preliminary data.</text>
</comment>
<dbReference type="EMBL" id="BAAAFA010000002">
    <property type="protein sequence ID" value="GAA0812563.1"/>
    <property type="molecule type" value="Genomic_DNA"/>
</dbReference>
<accession>A0ABN1L3S7</accession>
<gene>
    <name evidence="2" type="ORF">GCM10009111_06690</name>
</gene>
<dbReference type="Proteomes" id="UP001500021">
    <property type="component" value="Unassembled WGS sequence"/>
</dbReference>
<sequence>MPNSIKRFEVVSTNNKSEDQWFIVTVIAIVTLAASLLYWQHHDKHQTIKIIPKEISAVINQLTSTGDEVNFLINAELLPAQPSLLQLQQASVVPFDSRHFSSPIANCFITKVTASADRNVPTEYQIALWLDKSGHQLAWRTQDTNHSGHSDQHTQNNVAENSADLCEKSQQHWQFIEANVAHDAAHHS</sequence>
<feature type="transmembrane region" description="Helical" evidence="1">
    <location>
        <begin position="20"/>
        <end position="39"/>
    </location>
</feature>
<evidence type="ECO:0000256" key="1">
    <source>
        <dbReference type="SAM" id="Phobius"/>
    </source>
</evidence>
<protein>
    <submittedName>
        <fullName evidence="2">Uncharacterized protein</fullName>
    </submittedName>
</protein>
<evidence type="ECO:0000313" key="3">
    <source>
        <dbReference type="Proteomes" id="UP001500021"/>
    </source>
</evidence>
<organism evidence="2 3">
    <name type="scientific">Colwellia asteriadis</name>
    <dbReference type="NCBI Taxonomy" id="517723"/>
    <lineage>
        <taxon>Bacteria</taxon>
        <taxon>Pseudomonadati</taxon>
        <taxon>Pseudomonadota</taxon>
        <taxon>Gammaproteobacteria</taxon>
        <taxon>Alteromonadales</taxon>
        <taxon>Colwelliaceae</taxon>
        <taxon>Colwellia</taxon>
    </lineage>
</organism>
<keyword evidence="1" id="KW-0812">Transmembrane</keyword>
<proteinExistence type="predicted"/>
<keyword evidence="1" id="KW-1133">Transmembrane helix</keyword>
<dbReference type="RefSeq" id="WP_215978472.1">
    <property type="nucleotide sequence ID" value="NZ_BAAAFA010000002.1"/>
</dbReference>
<name>A0ABN1L3S7_9GAMM</name>